<dbReference type="Proteomes" id="UP000177169">
    <property type="component" value="Unassembled WGS sequence"/>
</dbReference>
<dbReference type="EMBL" id="MGGR01000013">
    <property type="protein sequence ID" value="OGM33785.1"/>
    <property type="molecule type" value="Genomic_DNA"/>
</dbReference>
<comment type="caution">
    <text evidence="1">The sequence shown here is derived from an EMBL/GenBank/DDBJ whole genome shotgun (WGS) entry which is preliminary data.</text>
</comment>
<name>A0A1F7Z4X1_9BACT</name>
<protein>
    <submittedName>
        <fullName evidence="1">Uncharacterized protein</fullName>
    </submittedName>
</protein>
<evidence type="ECO:0000313" key="1">
    <source>
        <dbReference type="EMBL" id="OGM33785.1"/>
    </source>
</evidence>
<accession>A0A1F7Z4X1</accession>
<sequence length="112" mass="12565">MEIKLVDPQKRPSFQQLMMLVALGQARWNQEVLVGDDGTLITYFAMAEQELWMLAIEMEPGFLVSAGTLEGQLLIDRASLGEFAHALKGRLEHLKSVRAMLEARKAENLPLV</sequence>
<proteinExistence type="predicted"/>
<reference evidence="1 2" key="1">
    <citation type="journal article" date="2016" name="Nat. Commun.">
        <title>Thousands of microbial genomes shed light on interconnected biogeochemical processes in an aquifer system.</title>
        <authorList>
            <person name="Anantharaman K."/>
            <person name="Brown C.T."/>
            <person name="Hug L.A."/>
            <person name="Sharon I."/>
            <person name="Castelle C.J."/>
            <person name="Probst A.J."/>
            <person name="Thomas B.C."/>
            <person name="Singh A."/>
            <person name="Wilkins M.J."/>
            <person name="Karaoz U."/>
            <person name="Brodie E.L."/>
            <person name="Williams K.H."/>
            <person name="Hubbard S.S."/>
            <person name="Banfield J.F."/>
        </authorList>
    </citation>
    <scope>NUCLEOTIDE SEQUENCE [LARGE SCALE GENOMIC DNA]</scope>
</reference>
<gene>
    <name evidence="1" type="ORF">A3D01_02335</name>
</gene>
<organism evidence="1 2">
    <name type="scientific">Candidatus Woesebacteria bacterium RIFCSPHIGHO2_02_FULL_39_13</name>
    <dbReference type="NCBI Taxonomy" id="1802505"/>
    <lineage>
        <taxon>Bacteria</taxon>
        <taxon>Candidatus Woeseibacteriota</taxon>
    </lineage>
</organism>
<evidence type="ECO:0000313" key="2">
    <source>
        <dbReference type="Proteomes" id="UP000177169"/>
    </source>
</evidence>
<dbReference type="AlphaFoldDB" id="A0A1F7Z4X1"/>